<reference evidence="1" key="1">
    <citation type="journal article" date="2014" name="Int. J. Syst. Evol. Microbiol.">
        <title>Complete genome sequence of Corynebacterium casei LMG S-19264T (=DSM 44701T), isolated from a smear-ripened cheese.</title>
        <authorList>
            <consortium name="US DOE Joint Genome Institute (JGI-PGF)"/>
            <person name="Walter F."/>
            <person name="Albersmeier A."/>
            <person name="Kalinowski J."/>
            <person name="Ruckert C."/>
        </authorList>
    </citation>
    <scope>NUCLEOTIDE SEQUENCE</scope>
    <source>
        <strain evidence="1">KCTC 12988</strain>
    </source>
</reference>
<sequence length="310" mass="35549">MDRRDWLKLAGPTAVALSHGTAFGAESTGKWSDEGRIEYSGLLMEWLKNDFELRAKRLELLDGKPCDLSYDYLLIGDDRKKERTFERFAEGRLSDRQAFEHIEKSLAEYELVRQELAALEKAAALKWKVESAKPKMDKGYIYGMEVNAGRLGVILDGSRSMTRYLEKLREEIARDFPEAHIVEVNGCHLDRAADVPWFYASAVPDVNPFTPDRHIPEVPQADDRPFSRYISWTRSLPSAIVSMVDLMKVDAIYWFCDFDDDDDEDVIKYLARIILDQKVKLFVHTVDKRPPSLISLLAEKSGGEVIKKRI</sequence>
<organism evidence="1 2">
    <name type="scientific">Roseibacillus persicicus</name>
    <dbReference type="NCBI Taxonomy" id="454148"/>
    <lineage>
        <taxon>Bacteria</taxon>
        <taxon>Pseudomonadati</taxon>
        <taxon>Verrucomicrobiota</taxon>
        <taxon>Verrucomicrobiia</taxon>
        <taxon>Verrucomicrobiales</taxon>
        <taxon>Verrucomicrobiaceae</taxon>
        <taxon>Roseibacillus</taxon>
    </lineage>
</organism>
<comment type="caution">
    <text evidence="1">The sequence shown here is derived from an EMBL/GenBank/DDBJ whole genome shotgun (WGS) entry which is preliminary data.</text>
</comment>
<dbReference type="AlphaFoldDB" id="A0A918WFZ7"/>
<evidence type="ECO:0008006" key="3">
    <source>
        <dbReference type="Google" id="ProtNLM"/>
    </source>
</evidence>
<evidence type="ECO:0000313" key="1">
    <source>
        <dbReference type="EMBL" id="GHC43132.1"/>
    </source>
</evidence>
<dbReference type="EMBL" id="BMXI01000002">
    <property type="protein sequence ID" value="GHC43132.1"/>
    <property type="molecule type" value="Genomic_DNA"/>
</dbReference>
<name>A0A918WFZ7_9BACT</name>
<dbReference type="RefSeq" id="WP_189567091.1">
    <property type="nucleotide sequence ID" value="NZ_BMXI01000002.1"/>
</dbReference>
<protein>
    <recommendedName>
        <fullName evidence="3">VWA domain-containing protein</fullName>
    </recommendedName>
</protein>
<proteinExistence type="predicted"/>
<reference evidence="1" key="2">
    <citation type="submission" date="2020-09" db="EMBL/GenBank/DDBJ databases">
        <authorList>
            <person name="Sun Q."/>
            <person name="Kim S."/>
        </authorList>
    </citation>
    <scope>NUCLEOTIDE SEQUENCE</scope>
    <source>
        <strain evidence="1">KCTC 12988</strain>
    </source>
</reference>
<keyword evidence="2" id="KW-1185">Reference proteome</keyword>
<gene>
    <name evidence="1" type="ORF">GCM10007100_05240</name>
</gene>
<dbReference type="Proteomes" id="UP000644507">
    <property type="component" value="Unassembled WGS sequence"/>
</dbReference>
<evidence type="ECO:0000313" key="2">
    <source>
        <dbReference type="Proteomes" id="UP000644507"/>
    </source>
</evidence>
<accession>A0A918WFZ7</accession>